<evidence type="ECO:0000256" key="5">
    <source>
        <dbReference type="ARBA" id="ARBA00023284"/>
    </source>
</evidence>
<comment type="caution">
    <text evidence="7">The sequence shown here is derived from an EMBL/GenBank/DDBJ whole genome shotgun (WGS) entry which is preliminary data.</text>
</comment>
<proteinExistence type="inferred from homology"/>
<evidence type="ECO:0000313" key="7">
    <source>
        <dbReference type="EMBL" id="TWE21161.1"/>
    </source>
</evidence>
<dbReference type="Pfam" id="PF13462">
    <property type="entry name" value="Thioredoxin_4"/>
    <property type="match status" value="1"/>
</dbReference>
<feature type="domain" description="Thioredoxin-like fold" evidence="6">
    <location>
        <begin position="77"/>
        <end position="237"/>
    </location>
</feature>
<evidence type="ECO:0000256" key="1">
    <source>
        <dbReference type="ARBA" id="ARBA00005791"/>
    </source>
</evidence>
<dbReference type="AlphaFoldDB" id="A0A561EZX3"/>
<evidence type="ECO:0000256" key="4">
    <source>
        <dbReference type="ARBA" id="ARBA00023157"/>
    </source>
</evidence>
<dbReference type="Proteomes" id="UP000318416">
    <property type="component" value="Unassembled WGS sequence"/>
</dbReference>
<dbReference type="OrthoDB" id="4135024at2"/>
<evidence type="ECO:0000256" key="3">
    <source>
        <dbReference type="ARBA" id="ARBA00023002"/>
    </source>
</evidence>
<evidence type="ECO:0000259" key="6">
    <source>
        <dbReference type="Pfam" id="PF13462"/>
    </source>
</evidence>
<dbReference type="PANTHER" id="PTHR13887:SF14">
    <property type="entry name" value="DISULFIDE BOND FORMATION PROTEIN D"/>
    <property type="match status" value="1"/>
</dbReference>
<name>A0A561EZX3_9ACTN</name>
<dbReference type="EMBL" id="VIVR01000001">
    <property type="protein sequence ID" value="TWE21161.1"/>
    <property type="molecule type" value="Genomic_DNA"/>
</dbReference>
<evidence type="ECO:0000256" key="2">
    <source>
        <dbReference type="ARBA" id="ARBA00022729"/>
    </source>
</evidence>
<dbReference type="GO" id="GO:0016853">
    <property type="term" value="F:isomerase activity"/>
    <property type="evidence" value="ECO:0007669"/>
    <property type="project" value="UniProtKB-KW"/>
</dbReference>
<dbReference type="InterPro" id="IPR036249">
    <property type="entry name" value="Thioredoxin-like_sf"/>
</dbReference>
<dbReference type="Gene3D" id="3.40.30.10">
    <property type="entry name" value="Glutaredoxin"/>
    <property type="match status" value="1"/>
</dbReference>
<gene>
    <name evidence="7" type="ORF">FB465_6328</name>
</gene>
<keyword evidence="7" id="KW-0413">Isomerase</keyword>
<dbReference type="SUPFAM" id="SSF52833">
    <property type="entry name" value="Thioredoxin-like"/>
    <property type="match status" value="1"/>
</dbReference>
<protein>
    <submittedName>
        <fullName evidence="7">Protein-disulfide isomerase</fullName>
    </submittedName>
</protein>
<dbReference type="RefSeq" id="WP_145795950.1">
    <property type="nucleotide sequence ID" value="NZ_BAAABR010000008.1"/>
</dbReference>
<dbReference type="PANTHER" id="PTHR13887">
    <property type="entry name" value="GLUTATHIONE S-TRANSFERASE KAPPA"/>
    <property type="match status" value="1"/>
</dbReference>
<keyword evidence="2" id="KW-0732">Signal</keyword>
<dbReference type="GO" id="GO:0016491">
    <property type="term" value="F:oxidoreductase activity"/>
    <property type="evidence" value="ECO:0007669"/>
    <property type="project" value="UniProtKB-KW"/>
</dbReference>
<comment type="similarity">
    <text evidence="1">Belongs to the thioredoxin family. DsbA subfamily.</text>
</comment>
<evidence type="ECO:0000313" key="8">
    <source>
        <dbReference type="Proteomes" id="UP000318416"/>
    </source>
</evidence>
<sequence>MTTSQQPRPTARERLQEAQRREARAAVVRRRAVVGASIAAVLALAGATAVAVGTASGDEPGTAAPAAIPANASGKDGTVIVYGRADAPHTLQVYEDFRCPVCRTFEESAGKAVQQLADSGTYKIEYHLAAFLDDGLGGKGSKTALAAAGAALNEGVDKFKQFHDVLYANQPEERVDGFGDVNHLLDLAGKVPGLRTEAFTKAVTEGTYRSWARKVAATFDDSGVRGTPTLLLDGKPLRIFDAQGTPVTAEQYTTLVRQATGS</sequence>
<dbReference type="InterPro" id="IPR012336">
    <property type="entry name" value="Thioredoxin-like_fold"/>
</dbReference>
<keyword evidence="4" id="KW-1015">Disulfide bond</keyword>
<keyword evidence="3" id="KW-0560">Oxidoreductase</keyword>
<keyword evidence="5" id="KW-0676">Redox-active center</keyword>
<reference evidence="7 8" key="1">
    <citation type="submission" date="2019-06" db="EMBL/GenBank/DDBJ databases">
        <title>Sequencing the genomes of 1000 actinobacteria strains.</title>
        <authorList>
            <person name="Klenk H.-P."/>
        </authorList>
    </citation>
    <scope>NUCLEOTIDE SEQUENCE [LARGE SCALE GENOMIC DNA]</scope>
    <source>
        <strain evidence="7 8">DSM 41649</strain>
    </source>
</reference>
<organism evidence="7 8">
    <name type="scientific">Kitasatospora atroaurantiaca</name>
    <dbReference type="NCBI Taxonomy" id="285545"/>
    <lineage>
        <taxon>Bacteria</taxon>
        <taxon>Bacillati</taxon>
        <taxon>Actinomycetota</taxon>
        <taxon>Actinomycetes</taxon>
        <taxon>Kitasatosporales</taxon>
        <taxon>Streptomycetaceae</taxon>
        <taxon>Kitasatospora</taxon>
    </lineage>
</organism>
<keyword evidence="8" id="KW-1185">Reference proteome</keyword>
<dbReference type="CDD" id="cd02972">
    <property type="entry name" value="DsbA_family"/>
    <property type="match status" value="1"/>
</dbReference>
<accession>A0A561EZX3</accession>